<dbReference type="GeneID" id="96002018"/>
<dbReference type="GO" id="GO:0036149">
    <property type="term" value="P:phosphatidylinositol acyl-chain remodeling"/>
    <property type="evidence" value="ECO:0007669"/>
    <property type="project" value="TreeGrafter"/>
</dbReference>
<dbReference type="SMART" id="SM00563">
    <property type="entry name" value="PlsC"/>
    <property type="match status" value="1"/>
</dbReference>
<protein>
    <recommendedName>
        <fullName evidence="6">Phospholipid/glycerol acyltransferase domain-containing protein</fullName>
    </recommendedName>
</protein>
<proteinExistence type="inferred from homology"/>
<dbReference type="PANTHER" id="PTHR10983">
    <property type="entry name" value="1-ACYLGLYCEROL-3-PHOSPHATE ACYLTRANSFERASE-RELATED"/>
    <property type="match status" value="1"/>
</dbReference>
<dbReference type="AlphaFoldDB" id="A0AB34L315"/>
<evidence type="ECO:0000256" key="4">
    <source>
        <dbReference type="SAM" id="MobiDB-lite"/>
    </source>
</evidence>
<evidence type="ECO:0000313" key="7">
    <source>
        <dbReference type="EMBL" id="KAL1590512.1"/>
    </source>
</evidence>
<dbReference type="RefSeq" id="XP_069233617.1">
    <property type="nucleotide sequence ID" value="XM_069369180.1"/>
</dbReference>
<dbReference type="CDD" id="cd07990">
    <property type="entry name" value="LPLAT_LCLAT1-like"/>
    <property type="match status" value="1"/>
</dbReference>
<evidence type="ECO:0000256" key="3">
    <source>
        <dbReference type="ARBA" id="ARBA00023315"/>
    </source>
</evidence>
<keyword evidence="2" id="KW-0808">Transferase</keyword>
<keyword evidence="5" id="KW-0472">Membrane</keyword>
<dbReference type="GO" id="GO:0005783">
    <property type="term" value="C:endoplasmic reticulum"/>
    <property type="evidence" value="ECO:0007669"/>
    <property type="project" value="TreeGrafter"/>
</dbReference>
<dbReference type="Pfam" id="PF16076">
    <property type="entry name" value="Acyltransf_C"/>
    <property type="match status" value="1"/>
</dbReference>
<keyword evidence="5" id="KW-1133">Transmembrane helix</keyword>
<feature type="domain" description="Phospholipid/glycerol acyltransferase" evidence="6">
    <location>
        <begin position="138"/>
        <end position="275"/>
    </location>
</feature>
<keyword evidence="5" id="KW-0812">Transmembrane</keyword>
<feature type="transmembrane region" description="Helical" evidence="5">
    <location>
        <begin position="48"/>
        <end position="71"/>
    </location>
</feature>
<comment type="caution">
    <text evidence="7">The sequence shown here is derived from an EMBL/GenBank/DDBJ whole genome shotgun (WGS) entry which is preliminary data.</text>
</comment>
<dbReference type="SUPFAM" id="SSF69593">
    <property type="entry name" value="Glycerol-3-phosphate (1)-acyltransferase"/>
    <property type="match status" value="1"/>
</dbReference>
<dbReference type="GO" id="GO:0016746">
    <property type="term" value="F:acyltransferase activity"/>
    <property type="evidence" value="ECO:0007669"/>
    <property type="project" value="UniProtKB-KW"/>
</dbReference>
<dbReference type="EMBL" id="JAAQHG020000002">
    <property type="protein sequence ID" value="KAL1590512.1"/>
    <property type="molecule type" value="Genomic_DNA"/>
</dbReference>
<feature type="region of interest" description="Disordered" evidence="4">
    <location>
        <begin position="1"/>
        <end position="36"/>
    </location>
</feature>
<gene>
    <name evidence="7" type="ORF">WHR41_00574</name>
</gene>
<comment type="similarity">
    <text evidence="1">Belongs to the 1-acyl-sn-glycerol-3-phosphate acyltransferase family.</text>
</comment>
<name>A0AB34L315_9PEZI</name>
<accession>A0AB34L315</accession>
<evidence type="ECO:0000259" key="6">
    <source>
        <dbReference type="SMART" id="SM00563"/>
    </source>
</evidence>
<organism evidence="7 8">
    <name type="scientific">Cladosporium halotolerans</name>
    <dbReference type="NCBI Taxonomy" id="1052096"/>
    <lineage>
        <taxon>Eukaryota</taxon>
        <taxon>Fungi</taxon>
        <taxon>Dikarya</taxon>
        <taxon>Ascomycota</taxon>
        <taxon>Pezizomycotina</taxon>
        <taxon>Dothideomycetes</taxon>
        <taxon>Dothideomycetidae</taxon>
        <taxon>Cladosporiales</taxon>
        <taxon>Cladosporiaceae</taxon>
        <taxon>Cladosporium</taxon>
    </lineage>
</organism>
<reference evidence="7 8" key="1">
    <citation type="journal article" date="2020" name="Microbiol. Resour. Announc.">
        <title>Draft Genome Sequence of a Cladosporium Species Isolated from the Mesophotic Ascidian Didemnum maculosum.</title>
        <authorList>
            <person name="Gioti A."/>
            <person name="Siaperas R."/>
            <person name="Nikolaivits E."/>
            <person name="Le Goff G."/>
            <person name="Ouazzani J."/>
            <person name="Kotoulas G."/>
            <person name="Topakas E."/>
        </authorList>
    </citation>
    <scope>NUCLEOTIDE SEQUENCE [LARGE SCALE GENOMIC DNA]</scope>
    <source>
        <strain evidence="7 8">TM138-S3</strain>
    </source>
</reference>
<dbReference type="Pfam" id="PF01553">
    <property type="entry name" value="Acyltransferase"/>
    <property type="match status" value="1"/>
</dbReference>
<keyword evidence="8" id="KW-1185">Reference proteome</keyword>
<evidence type="ECO:0000256" key="1">
    <source>
        <dbReference type="ARBA" id="ARBA00008655"/>
    </source>
</evidence>
<dbReference type="InterPro" id="IPR002123">
    <property type="entry name" value="Plipid/glycerol_acylTrfase"/>
</dbReference>
<evidence type="ECO:0000256" key="2">
    <source>
        <dbReference type="ARBA" id="ARBA00022679"/>
    </source>
</evidence>
<keyword evidence="3" id="KW-0012">Acyltransferase</keyword>
<evidence type="ECO:0000256" key="5">
    <source>
        <dbReference type="SAM" id="Phobius"/>
    </source>
</evidence>
<evidence type="ECO:0000313" key="8">
    <source>
        <dbReference type="Proteomes" id="UP000803884"/>
    </source>
</evidence>
<dbReference type="PANTHER" id="PTHR10983:SF16">
    <property type="entry name" value="LYSOCARDIOLIPIN ACYLTRANSFERASE 1"/>
    <property type="match status" value="1"/>
</dbReference>
<sequence length="428" mass="48932">MSQTGSEGPRLRKQTDTGSKADLPNGAPKSTKDDHPLGPPQFGALMQLLRIVGFAIYFLGSCLFIHFAQILGTPLYFLSKDDFYAYMALTKQYFGLLVTTMTQWWSPTLVRISGDKSVAGQLHQEADGSLRVHFPDRLVLIANHQIYTDWLYLWWIAYTNSTPTHGHIYIILKESLKWVPIIGPAMQLYGFVFMARRWAKDQERLRYRLQKLNSRHAGPLSGEQREAQLDPMWLLIFPEGTNLSANTRKASAKFAAKSESADLKHQILPRSTGLQFCLQETRDTVDYVYDCTIAYEGIPRGEYGQDIFSLRSVYFQGRPPKSVNMHWRRFAVKDIPIDDKDAMYEWMVARWREKDELLDKFLETGKFPASVEAVHIENGPDDAFKTPYINTEVKPRSPLEFLQMFAPVSAAVLVARIAVQLVDRLLGR</sequence>
<dbReference type="Proteomes" id="UP000803884">
    <property type="component" value="Unassembled WGS sequence"/>
</dbReference>
<dbReference type="InterPro" id="IPR032098">
    <property type="entry name" value="Acyltransf_C"/>
</dbReference>